<dbReference type="RefSeq" id="WP_341423554.1">
    <property type="nucleotide sequence ID" value="NZ_JBBUTG010000001.1"/>
</dbReference>
<gene>
    <name evidence="2" type="ORF">AACH06_00130</name>
</gene>
<keyword evidence="1" id="KW-0732">Signal</keyword>
<organism evidence="2 3">
    <name type="scientific">Ideonella lacteola</name>
    <dbReference type="NCBI Taxonomy" id="2984193"/>
    <lineage>
        <taxon>Bacteria</taxon>
        <taxon>Pseudomonadati</taxon>
        <taxon>Pseudomonadota</taxon>
        <taxon>Betaproteobacteria</taxon>
        <taxon>Burkholderiales</taxon>
        <taxon>Sphaerotilaceae</taxon>
        <taxon>Ideonella</taxon>
    </lineage>
</organism>
<dbReference type="EMBL" id="JBBUTG010000001">
    <property type="protein sequence ID" value="MEK8029210.1"/>
    <property type="molecule type" value="Genomic_DNA"/>
</dbReference>
<evidence type="ECO:0000256" key="1">
    <source>
        <dbReference type="SAM" id="SignalP"/>
    </source>
</evidence>
<reference evidence="2 3" key="1">
    <citation type="submission" date="2024-04" db="EMBL/GenBank/DDBJ databases">
        <title>Novel species of the genus Ideonella isolated from streams.</title>
        <authorList>
            <person name="Lu H."/>
        </authorList>
    </citation>
    <scope>NUCLEOTIDE SEQUENCE [LARGE SCALE GENOMIC DNA]</scope>
    <source>
        <strain evidence="2 3">DXS29W</strain>
    </source>
</reference>
<name>A0ABU9BKM8_9BURK</name>
<evidence type="ECO:0000313" key="3">
    <source>
        <dbReference type="Proteomes" id="UP001371218"/>
    </source>
</evidence>
<accession>A0ABU9BKM8</accession>
<keyword evidence="3" id="KW-1185">Reference proteome</keyword>
<sequence>MKQFLSRAIVSAAAVVLAGCATQVQFESSPPGAEVTYDRNGTVLGTTPFSMSIKDDFGWFSVYQFTARLDGYEPVVLSFAERTPLDAQQVVPSVVRFEFKKTPVASAEPAASAVQ</sequence>
<evidence type="ECO:0008006" key="4">
    <source>
        <dbReference type="Google" id="ProtNLM"/>
    </source>
</evidence>
<protein>
    <recommendedName>
        <fullName evidence="4">PEGA domain-containing protein</fullName>
    </recommendedName>
</protein>
<feature type="chain" id="PRO_5045215909" description="PEGA domain-containing protein" evidence="1">
    <location>
        <begin position="27"/>
        <end position="115"/>
    </location>
</feature>
<evidence type="ECO:0000313" key="2">
    <source>
        <dbReference type="EMBL" id="MEK8029210.1"/>
    </source>
</evidence>
<comment type="caution">
    <text evidence="2">The sequence shown here is derived from an EMBL/GenBank/DDBJ whole genome shotgun (WGS) entry which is preliminary data.</text>
</comment>
<proteinExistence type="predicted"/>
<dbReference type="Proteomes" id="UP001371218">
    <property type="component" value="Unassembled WGS sequence"/>
</dbReference>
<dbReference type="PROSITE" id="PS51257">
    <property type="entry name" value="PROKAR_LIPOPROTEIN"/>
    <property type="match status" value="1"/>
</dbReference>
<feature type="signal peptide" evidence="1">
    <location>
        <begin position="1"/>
        <end position="26"/>
    </location>
</feature>